<gene>
    <name evidence="3" type="ORF">ACFQ1S_05870</name>
</gene>
<feature type="transmembrane region" description="Helical" evidence="2">
    <location>
        <begin position="214"/>
        <end position="234"/>
    </location>
</feature>
<keyword evidence="2" id="KW-1133">Transmembrane helix</keyword>
<keyword evidence="4" id="KW-1185">Reference proteome</keyword>
<evidence type="ECO:0008006" key="5">
    <source>
        <dbReference type="Google" id="ProtNLM"/>
    </source>
</evidence>
<sequence length="479" mass="52410">MATTLARPATEPGLRRLRTYRWETPNWIIALASTCVLLAVVLGAFVSVVTSSVRDGVRVIGREAAPQVAATTGLYFALSDMDAQLANVQLAGNDPAMATNRKEALDLYQQRRIEANGALQRIATGDPGDPKIADILDRIGRYESLAGQTTALNDRDRDNGPAGRPSKPALEHHSEATDLMQATLREVRDLTTANHDLLNQTYQDKLDGAVAARAWLWVIGGLLVLALLGLQVFLRVRLRRRLNPAALLATIVVGVTVVIGFTALSAEARDLEVAKANAFDSIVALSQARAVGYDANADESRYLVDSGRTAWYERSFLDKTQSLVTILGAGIADFDQRFDDALRAYHGKNTDVRFGGYFGAEMNNITFAGERDAAERVLTTYQQYQRDDRRIRAMASRGDLRQAIAFCVATTSGSSNYDFAQYDKALTAVIDINQQAFDTAIRDADNELTGWGDLVPLGVPVTVTVLVAAGVWRRVREYR</sequence>
<name>A0ABW3M389_9PSEU</name>
<organism evidence="3 4">
    <name type="scientific">Kibdelosporangium lantanae</name>
    <dbReference type="NCBI Taxonomy" id="1497396"/>
    <lineage>
        <taxon>Bacteria</taxon>
        <taxon>Bacillati</taxon>
        <taxon>Actinomycetota</taxon>
        <taxon>Actinomycetes</taxon>
        <taxon>Pseudonocardiales</taxon>
        <taxon>Pseudonocardiaceae</taxon>
        <taxon>Kibdelosporangium</taxon>
    </lineage>
</organism>
<protein>
    <recommendedName>
        <fullName evidence="5">Secreted protein</fullName>
    </recommendedName>
</protein>
<feature type="transmembrane region" description="Helical" evidence="2">
    <location>
        <begin position="27"/>
        <end position="49"/>
    </location>
</feature>
<dbReference type="EMBL" id="JBHTIS010000220">
    <property type="protein sequence ID" value="MFD1045151.1"/>
    <property type="molecule type" value="Genomic_DNA"/>
</dbReference>
<reference evidence="4" key="1">
    <citation type="journal article" date="2019" name="Int. J. Syst. Evol. Microbiol.">
        <title>The Global Catalogue of Microorganisms (GCM) 10K type strain sequencing project: providing services to taxonomists for standard genome sequencing and annotation.</title>
        <authorList>
            <consortium name="The Broad Institute Genomics Platform"/>
            <consortium name="The Broad Institute Genome Sequencing Center for Infectious Disease"/>
            <person name="Wu L."/>
            <person name="Ma J."/>
        </authorList>
    </citation>
    <scope>NUCLEOTIDE SEQUENCE [LARGE SCALE GENOMIC DNA]</scope>
    <source>
        <strain evidence="4">JCM 31486</strain>
    </source>
</reference>
<accession>A0ABW3M389</accession>
<dbReference type="Proteomes" id="UP001597045">
    <property type="component" value="Unassembled WGS sequence"/>
</dbReference>
<keyword evidence="2" id="KW-0472">Membrane</keyword>
<proteinExistence type="predicted"/>
<evidence type="ECO:0000313" key="4">
    <source>
        <dbReference type="Proteomes" id="UP001597045"/>
    </source>
</evidence>
<feature type="region of interest" description="Disordered" evidence="1">
    <location>
        <begin position="148"/>
        <end position="174"/>
    </location>
</feature>
<feature type="transmembrane region" description="Helical" evidence="2">
    <location>
        <begin position="454"/>
        <end position="472"/>
    </location>
</feature>
<comment type="caution">
    <text evidence="3">The sequence shown here is derived from an EMBL/GenBank/DDBJ whole genome shotgun (WGS) entry which is preliminary data.</text>
</comment>
<feature type="transmembrane region" description="Helical" evidence="2">
    <location>
        <begin position="246"/>
        <end position="266"/>
    </location>
</feature>
<evidence type="ECO:0000313" key="3">
    <source>
        <dbReference type="EMBL" id="MFD1045151.1"/>
    </source>
</evidence>
<evidence type="ECO:0000256" key="2">
    <source>
        <dbReference type="SAM" id="Phobius"/>
    </source>
</evidence>
<evidence type="ECO:0000256" key="1">
    <source>
        <dbReference type="SAM" id="MobiDB-lite"/>
    </source>
</evidence>
<keyword evidence="2" id="KW-0812">Transmembrane</keyword>